<evidence type="ECO:0000259" key="13">
    <source>
        <dbReference type="PROSITE" id="PS51007"/>
    </source>
</evidence>
<feature type="domain" description="Cytochrome c" evidence="13">
    <location>
        <begin position="169"/>
        <end position="278"/>
    </location>
</feature>
<evidence type="ECO:0000256" key="10">
    <source>
        <dbReference type="PIRSR" id="PIRSR000018-51"/>
    </source>
</evidence>
<dbReference type="Pfam" id="PF00034">
    <property type="entry name" value="Cytochrom_C"/>
    <property type="match status" value="3"/>
</dbReference>
<feature type="domain" description="Cytochrome c" evidence="13">
    <location>
        <begin position="318"/>
        <end position="413"/>
    </location>
</feature>
<evidence type="ECO:0000256" key="6">
    <source>
        <dbReference type="ARBA" id="ARBA00022737"/>
    </source>
</evidence>
<proteinExistence type="predicted"/>
<name>A0A850Q7Y5_9RHOB</name>
<dbReference type="GO" id="GO:0009055">
    <property type="term" value="F:electron transfer activity"/>
    <property type="evidence" value="ECO:0007669"/>
    <property type="project" value="InterPro"/>
</dbReference>
<comment type="caution">
    <text evidence="14">The sequence shown here is derived from an EMBL/GenBank/DDBJ whole genome shotgun (WGS) entry which is preliminary data.</text>
</comment>
<reference evidence="14 15" key="1">
    <citation type="submission" date="2020-04" db="EMBL/GenBank/DDBJ databases">
        <title>Donghicola sp., a member of the Rhodobacteraceae family isolated from mangrove forest in Thailand.</title>
        <authorList>
            <person name="Charoenyingcharoen P."/>
            <person name="Yukphan P."/>
        </authorList>
    </citation>
    <scope>NUCLEOTIDE SEQUENCE [LARGE SCALE GENOMIC DNA]</scope>
    <source>
        <strain evidence="14 15">B5-SW-15</strain>
    </source>
</reference>
<keyword evidence="3 9" id="KW-0349">Heme</keyword>
<dbReference type="EMBL" id="JABCJE010000013">
    <property type="protein sequence ID" value="NVO25256.1"/>
    <property type="molecule type" value="Genomic_DNA"/>
</dbReference>
<dbReference type="GO" id="GO:0016614">
    <property type="term" value="F:oxidoreductase activity, acting on CH-OH group of donors"/>
    <property type="evidence" value="ECO:0007669"/>
    <property type="project" value="InterPro"/>
</dbReference>
<dbReference type="GO" id="GO:0005886">
    <property type="term" value="C:plasma membrane"/>
    <property type="evidence" value="ECO:0007669"/>
    <property type="project" value="UniProtKB-SubCell"/>
</dbReference>
<dbReference type="Gene3D" id="1.10.760.10">
    <property type="entry name" value="Cytochrome c-like domain"/>
    <property type="match status" value="3"/>
</dbReference>
<feature type="binding site" description="covalent" evidence="9">
    <location>
        <position position="184"/>
    </location>
    <ligand>
        <name>heme c</name>
        <dbReference type="ChEBI" id="CHEBI:61717"/>
        <label>2</label>
    </ligand>
</feature>
<comment type="subcellular location">
    <subcellularLocation>
        <location evidence="1">Cell membrane</location>
    </subcellularLocation>
</comment>
<feature type="binding site" description="axial binding residue" evidence="10">
    <location>
        <position position="335"/>
    </location>
    <ligand>
        <name>heme c</name>
        <dbReference type="ChEBI" id="CHEBI:61717"/>
        <label>3</label>
    </ligand>
    <ligandPart>
        <name>Fe</name>
        <dbReference type="ChEBI" id="CHEBI:18248"/>
    </ligandPart>
</feature>
<feature type="chain" id="PRO_5032622027" evidence="12">
    <location>
        <begin position="21"/>
        <end position="470"/>
    </location>
</feature>
<keyword evidence="5 12" id="KW-0732">Signal</keyword>
<comment type="cofactor">
    <cofactor evidence="9">
        <name>heme c</name>
        <dbReference type="ChEBI" id="CHEBI:61717"/>
    </cofactor>
    <text evidence="9">Binds 3 heme c groups covalently per subunit.</text>
</comment>
<dbReference type="Proteomes" id="UP000592216">
    <property type="component" value="Unassembled WGS sequence"/>
</dbReference>
<evidence type="ECO:0000256" key="3">
    <source>
        <dbReference type="ARBA" id="ARBA00022617"/>
    </source>
</evidence>
<feature type="binding site" description="covalent" evidence="9">
    <location>
        <position position="37"/>
    </location>
    <ligand>
        <name>heme c</name>
        <dbReference type="ChEBI" id="CHEBI:61717"/>
        <label>1</label>
    </ligand>
</feature>
<accession>A0A850Q7Y5</accession>
<feature type="signal peptide" evidence="12">
    <location>
        <begin position="1"/>
        <end position="20"/>
    </location>
</feature>
<dbReference type="RefSeq" id="WP_177158807.1">
    <property type="nucleotide sequence ID" value="NZ_JABCJE010000013.1"/>
</dbReference>
<evidence type="ECO:0000256" key="1">
    <source>
        <dbReference type="ARBA" id="ARBA00004236"/>
    </source>
</evidence>
<dbReference type="PIRSF" id="PIRSF000018">
    <property type="entry name" value="Mb_ADH_cyt_c"/>
    <property type="match status" value="1"/>
</dbReference>
<evidence type="ECO:0000256" key="5">
    <source>
        <dbReference type="ARBA" id="ARBA00022729"/>
    </source>
</evidence>
<protein>
    <submittedName>
        <fullName evidence="14">C-type cytochrome</fullName>
    </submittedName>
</protein>
<feature type="domain" description="Cytochrome c" evidence="13">
    <location>
        <begin position="23"/>
        <end position="126"/>
    </location>
</feature>
<dbReference type="GO" id="GO:0005506">
    <property type="term" value="F:iron ion binding"/>
    <property type="evidence" value="ECO:0007669"/>
    <property type="project" value="InterPro"/>
</dbReference>
<dbReference type="InterPro" id="IPR009056">
    <property type="entry name" value="Cyt_c-like_dom"/>
</dbReference>
<evidence type="ECO:0000256" key="11">
    <source>
        <dbReference type="SAM" id="Phobius"/>
    </source>
</evidence>
<dbReference type="InterPro" id="IPR014353">
    <property type="entry name" value="Membr-bd_ADH_cyt_c"/>
</dbReference>
<dbReference type="AlphaFoldDB" id="A0A850Q7Y5"/>
<feature type="transmembrane region" description="Helical" evidence="11">
    <location>
        <begin position="443"/>
        <end position="464"/>
    </location>
</feature>
<gene>
    <name evidence="14" type="ORF">HJ536_18010</name>
</gene>
<keyword evidence="11" id="KW-0812">Transmembrane</keyword>
<evidence type="ECO:0000256" key="7">
    <source>
        <dbReference type="ARBA" id="ARBA00023004"/>
    </source>
</evidence>
<keyword evidence="4 10" id="KW-0479">Metal-binding</keyword>
<dbReference type="PANTHER" id="PTHR35008:SF8">
    <property type="entry name" value="ALCOHOL DEHYDROGENASE CYTOCHROME C SUBUNIT"/>
    <property type="match status" value="1"/>
</dbReference>
<dbReference type="PANTHER" id="PTHR35008">
    <property type="entry name" value="BLL4482 PROTEIN-RELATED"/>
    <property type="match status" value="1"/>
</dbReference>
<dbReference type="SUPFAM" id="SSF46626">
    <property type="entry name" value="Cytochrome c"/>
    <property type="match status" value="3"/>
</dbReference>
<evidence type="ECO:0000256" key="4">
    <source>
        <dbReference type="ARBA" id="ARBA00022723"/>
    </source>
</evidence>
<feature type="binding site" description="axial binding residue" evidence="10">
    <location>
        <position position="188"/>
    </location>
    <ligand>
        <name>heme c</name>
        <dbReference type="ChEBI" id="CHEBI:61717"/>
        <label>2</label>
    </ligand>
    <ligandPart>
        <name>Fe</name>
        <dbReference type="ChEBI" id="CHEBI:18248"/>
    </ligandPart>
</feature>
<dbReference type="PROSITE" id="PS51007">
    <property type="entry name" value="CYTC"/>
    <property type="match status" value="3"/>
</dbReference>
<feature type="binding site" description="covalent" evidence="9">
    <location>
        <position position="40"/>
    </location>
    <ligand>
        <name>heme c</name>
        <dbReference type="ChEBI" id="CHEBI:61717"/>
        <label>1</label>
    </ligand>
</feature>
<evidence type="ECO:0000256" key="9">
    <source>
        <dbReference type="PIRSR" id="PIRSR000018-50"/>
    </source>
</evidence>
<dbReference type="GO" id="GO:0020037">
    <property type="term" value="F:heme binding"/>
    <property type="evidence" value="ECO:0007669"/>
    <property type="project" value="InterPro"/>
</dbReference>
<feature type="binding site" description="axial binding residue" evidence="10">
    <location>
        <position position="41"/>
    </location>
    <ligand>
        <name>heme c</name>
        <dbReference type="ChEBI" id="CHEBI:61717"/>
        <label>1</label>
    </ligand>
    <ligandPart>
        <name>Fe</name>
        <dbReference type="ChEBI" id="CHEBI:18248"/>
    </ligandPart>
</feature>
<organism evidence="14 15">
    <name type="scientific">Donghicola mangrovi</name>
    <dbReference type="NCBI Taxonomy" id="2729614"/>
    <lineage>
        <taxon>Bacteria</taxon>
        <taxon>Pseudomonadati</taxon>
        <taxon>Pseudomonadota</taxon>
        <taxon>Alphaproteobacteria</taxon>
        <taxon>Rhodobacterales</taxon>
        <taxon>Roseobacteraceae</taxon>
        <taxon>Donghicola</taxon>
    </lineage>
</organism>
<sequence>MRVSTFALGALMVSAVPAFAQDDLVTRGEYLARAGDCTACHTATGGAYMAGGYPFEMPMGTIISSNITPSDQYGIGKWTEAEFADALRKGVRPDGSRLYPAMPYPSYANITDEDNAALYAYFMQIDPVDAAPKAETALEFPFNIPGAMAAWDLLFAGGDPYTADPDLTDQQNRGAYLVKGLAHCSTCHTPRNQLMATDNSRFLAGTAVEGWYAPNLTSDDISGLGQWSDDEIASYLQNGHAMGKAQAGGPMADAVQNSLQYLTDQDIAAITAYLRTVPAIRDQGQDTPAWSVTKATPVDWTQIEPGMVASDQPGYIATDMTDGAQLYNVACAACHGMNGQGSDDGTFPPLTGNSAVGSSNHNNLVMAIVQGIHRTGADGTAVMPAFGEGQSMIHGALDNGQIAAVSNYVTAGFGKGDAGLTGDDVSDIMAADTAPWLIEHAKALFWAGVALAGIVVIALIAWALRRKRTL</sequence>
<feature type="binding site" description="covalent" evidence="9">
    <location>
        <position position="187"/>
    </location>
    <ligand>
        <name>heme c</name>
        <dbReference type="ChEBI" id="CHEBI:61717"/>
        <label>2</label>
    </ligand>
</feature>
<keyword evidence="7 10" id="KW-0408">Iron</keyword>
<feature type="binding site" description="covalent" evidence="9">
    <location>
        <position position="334"/>
    </location>
    <ligand>
        <name>heme c</name>
        <dbReference type="ChEBI" id="CHEBI:61717"/>
        <label>3</label>
    </ligand>
</feature>
<dbReference type="InterPro" id="IPR036909">
    <property type="entry name" value="Cyt_c-like_dom_sf"/>
</dbReference>
<evidence type="ECO:0000256" key="12">
    <source>
        <dbReference type="SAM" id="SignalP"/>
    </source>
</evidence>
<keyword evidence="8 11" id="KW-0472">Membrane</keyword>
<evidence type="ECO:0000256" key="8">
    <source>
        <dbReference type="ARBA" id="ARBA00023136"/>
    </source>
</evidence>
<evidence type="ECO:0000256" key="2">
    <source>
        <dbReference type="ARBA" id="ARBA00022475"/>
    </source>
</evidence>
<evidence type="ECO:0000313" key="15">
    <source>
        <dbReference type="Proteomes" id="UP000592216"/>
    </source>
</evidence>
<dbReference type="InterPro" id="IPR051459">
    <property type="entry name" value="Cytochrome_c-type_DH"/>
</dbReference>
<feature type="binding site" description="covalent" evidence="9">
    <location>
        <position position="331"/>
    </location>
    <ligand>
        <name>heme c</name>
        <dbReference type="ChEBI" id="CHEBI:61717"/>
        <label>3</label>
    </ligand>
</feature>
<keyword evidence="2" id="KW-1003">Cell membrane</keyword>
<keyword evidence="6" id="KW-0677">Repeat</keyword>
<evidence type="ECO:0000313" key="14">
    <source>
        <dbReference type="EMBL" id="NVO25256.1"/>
    </source>
</evidence>
<keyword evidence="11" id="KW-1133">Transmembrane helix</keyword>